<feature type="region of interest" description="Disordered" evidence="1">
    <location>
        <begin position="250"/>
        <end position="272"/>
    </location>
</feature>
<keyword evidence="3" id="KW-1185">Reference proteome</keyword>
<reference evidence="2 3" key="1">
    <citation type="submission" date="2016-06" db="EMBL/GenBank/DDBJ databases">
        <authorList>
            <person name="Kjaerup R.B."/>
            <person name="Dalgaard T.S."/>
            <person name="Juul-Madsen H.R."/>
        </authorList>
    </citation>
    <scope>NUCLEOTIDE SEQUENCE [LARGE SCALE GENOMIC DNA]</scope>
    <source>
        <strain evidence="2 3">DSM 45577</strain>
    </source>
</reference>
<evidence type="ECO:0000256" key="1">
    <source>
        <dbReference type="SAM" id="MobiDB-lite"/>
    </source>
</evidence>
<accession>A0A1C6VDL8</accession>
<feature type="region of interest" description="Disordered" evidence="1">
    <location>
        <begin position="67"/>
        <end position="227"/>
    </location>
</feature>
<feature type="compositionally biased region" description="Basic residues" evidence="1">
    <location>
        <begin position="99"/>
        <end position="109"/>
    </location>
</feature>
<feature type="compositionally biased region" description="Polar residues" evidence="1">
    <location>
        <begin position="182"/>
        <end position="201"/>
    </location>
</feature>
<dbReference type="EMBL" id="FMIA01000002">
    <property type="protein sequence ID" value="SCL64247.1"/>
    <property type="molecule type" value="Genomic_DNA"/>
</dbReference>
<evidence type="ECO:0000313" key="2">
    <source>
        <dbReference type="EMBL" id="SCL64247.1"/>
    </source>
</evidence>
<feature type="compositionally biased region" description="Basic residues" evidence="1">
    <location>
        <begin position="78"/>
        <end position="91"/>
    </location>
</feature>
<protein>
    <submittedName>
        <fullName evidence="2">Uncharacterized protein</fullName>
    </submittedName>
</protein>
<name>A0A1C6VDL8_9ACTN</name>
<proteinExistence type="predicted"/>
<dbReference type="AlphaFoldDB" id="A0A1C6VDL8"/>
<evidence type="ECO:0000313" key="3">
    <source>
        <dbReference type="Proteomes" id="UP000198937"/>
    </source>
</evidence>
<dbReference type="Proteomes" id="UP000198937">
    <property type="component" value="Unassembled WGS sequence"/>
</dbReference>
<organism evidence="2 3">
    <name type="scientific">Micromonospora yangpuensis</name>
    <dbReference type="NCBI Taxonomy" id="683228"/>
    <lineage>
        <taxon>Bacteria</taxon>
        <taxon>Bacillati</taxon>
        <taxon>Actinomycetota</taxon>
        <taxon>Actinomycetes</taxon>
        <taxon>Micromonosporales</taxon>
        <taxon>Micromonosporaceae</taxon>
        <taxon>Micromonospora</taxon>
    </lineage>
</organism>
<gene>
    <name evidence="2" type="ORF">GA0070617_5424</name>
</gene>
<dbReference type="STRING" id="683228.GA0070617_5424"/>
<sequence>MPPCRGRRGRSRPSRRTVRFRGLRWIRLRSGRARTPPRPTPTRVRRAGPARVWMRRDRPVRTLAGWIDPVPGRTVPSRARRGRVSPARVRRPGLERARRASRRRQRRARPGQGRQARVRPGRGLVGRASSVRGRWRTDRRGRGSPVRSRPYRAPRPTWSRRPGATHPVRRPVPVPPPANHRTGATRQHTPASRIPGSNTPASRTRVSPTPGSPTPGSPTPGRRTRGTLTRVSRIPGTLTRVSRIPGSPIRVSRTRVSPTPGRPMPGPGSPVGGTRGICLSTRPARAWVAGSPGASARYAGAGRCCCP</sequence>